<dbReference type="AlphaFoldDB" id="A0A6G1JF43"/>
<gene>
    <name evidence="10" type="ORF">K458DRAFT_384965</name>
</gene>
<evidence type="ECO:0000313" key="10">
    <source>
        <dbReference type="EMBL" id="KAF2688795.1"/>
    </source>
</evidence>
<evidence type="ECO:0000256" key="5">
    <source>
        <dbReference type="ARBA" id="ARBA00022777"/>
    </source>
</evidence>
<evidence type="ECO:0000256" key="4">
    <source>
        <dbReference type="ARBA" id="ARBA00022741"/>
    </source>
</evidence>
<evidence type="ECO:0000256" key="7">
    <source>
        <dbReference type="ARBA" id="ARBA00047899"/>
    </source>
</evidence>
<dbReference type="InterPro" id="IPR050660">
    <property type="entry name" value="NEK_Ser/Thr_kinase"/>
</dbReference>
<dbReference type="PANTHER" id="PTHR43671">
    <property type="entry name" value="SERINE/THREONINE-PROTEIN KINASE NEK"/>
    <property type="match status" value="1"/>
</dbReference>
<organism evidence="10 11">
    <name type="scientific">Lentithecium fluviatile CBS 122367</name>
    <dbReference type="NCBI Taxonomy" id="1168545"/>
    <lineage>
        <taxon>Eukaryota</taxon>
        <taxon>Fungi</taxon>
        <taxon>Dikarya</taxon>
        <taxon>Ascomycota</taxon>
        <taxon>Pezizomycotina</taxon>
        <taxon>Dothideomycetes</taxon>
        <taxon>Pleosporomycetidae</taxon>
        <taxon>Pleosporales</taxon>
        <taxon>Massarineae</taxon>
        <taxon>Lentitheciaceae</taxon>
        <taxon>Lentithecium</taxon>
    </lineage>
</organism>
<dbReference type="SUPFAM" id="SSF56112">
    <property type="entry name" value="Protein kinase-like (PK-like)"/>
    <property type="match status" value="1"/>
</dbReference>
<accession>A0A6G1JF43</accession>
<dbReference type="Gene3D" id="1.10.510.10">
    <property type="entry name" value="Transferase(Phosphotransferase) domain 1"/>
    <property type="match status" value="1"/>
</dbReference>
<evidence type="ECO:0000256" key="1">
    <source>
        <dbReference type="ARBA" id="ARBA00012513"/>
    </source>
</evidence>
<dbReference type="InterPro" id="IPR000719">
    <property type="entry name" value="Prot_kinase_dom"/>
</dbReference>
<proteinExistence type="predicted"/>
<reference evidence="10" key="1">
    <citation type="journal article" date="2020" name="Stud. Mycol.">
        <title>101 Dothideomycetes genomes: a test case for predicting lifestyles and emergence of pathogens.</title>
        <authorList>
            <person name="Haridas S."/>
            <person name="Albert R."/>
            <person name="Binder M."/>
            <person name="Bloem J."/>
            <person name="Labutti K."/>
            <person name="Salamov A."/>
            <person name="Andreopoulos B."/>
            <person name="Baker S."/>
            <person name="Barry K."/>
            <person name="Bills G."/>
            <person name="Bluhm B."/>
            <person name="Cannon C."/>
            <person name="Castanera R."/>
            <person name="Culley D."/>
            <person name="Daum C."/>
            <person name="Ezra D."/>
            <person name="Gonzalez J."/>
            <person name="Henrissat B."/>
            <person name="Kuo A."/>
            <person name="Liang C."/>
            <person name="Lipzen A."/>
            <person name="Lutzoni F."/>
            <person name="Magnuson J."/>
            <person name="Mondo S."/>
            <person name="Nolan M."/>
            <person name="Ohm R."/>
            <person name="Pangilinan J."/>
            <person name="Park H.-J."/>
            <person name="Ramirez L."/>
            <person name="Alfaro M."/>
            <person name="Sun H."/>
            <person name="Tritt A."/>
            <person name="Yoshinaga Y."/>
            <person name="Zwiers L.-H."/>
            <person name="Turgeon B."/>
            <person name="Goodwin S."/>
            <person name="Spatafora J."/>
            <person name="Crous P."/>
            <person name="Grigoriev I."/>
        </authorList>
    </citation>
    <scope>NUCLEOTIDE SEQUENCE</scope>
    <source>
        <strain evidence="10">CBS 122367</strain>
    </source>
</reference>
<dbReference type="InterPro" id="IPR011009">
    <property type="entry name" value="Kinase-like_dom_sf"/>
</dbReference>
<dbReference type="EC" id="2.7.11.1" evidence="1"/>
<dbReference type="Gene3D" id="3.30.200.20">
    <property type="entry name" value="Phosphorylase Kinase, domain 1"/>
    <property type="match status" value="1"/>
</dbReference>
<evidence type="ECO:0000259" key="9">
    <source>
        <dbReference type="PROSITE" id="PS50011"/>
    </source>
</evidence>
<keyword evidence="11" id="KW-1185">Reference proteome</keyword>
<evidence type="ECO:0000256" key="6">
    <source>
        <dbReference type="ARBA" id="ARBA00022840"/>
    </source>
</evidence>
<keyword evidence="5 10" id="KW-0418">Kinase</keyword>
<comment type="catalytic activity">
    <reaction evidence="8">
        <text>L-seryl-[protein] + ATP = O-phospho-L-seryl-[protein] + ADP + H(+)</text>
        <dbReference type="Rhea" id="RHEA:17989"/>
        <dbReference type="Rhea" id="RHEA-COMP:9863"/>
        <dbReference type="Rhea" id="RHEA-COMP:11604"/>
        <dbReference type="ChEBI" id="CHEBI:15378"/>
        <dbReference type="ChEBI" id="CHEBI:29999"/>
        <dbReference type="ChEBI" id="CHEBI:30616"/>
        <dbReference type="ChEBI" id="CHEBI:83421"/>
        <dbReference type="ChEBI" id="CHEBI:456216"/>
        <dbReference type="EC" id="2.7.11.1"/>
    </reaction>
</comment>
<evidence type="ECO:0000256" key="2">
    <source>
        <dbReference type="ARBA" id="ARBA00022527"/>
    </source>
</evidence>
<feature type="domain" description="Protein kinase" evidence="9">
    <location>
        <begin position="15"/>
        <end position="269"/>
    </location>
</feature>
<comment type="catalytic activity">
    <reaction evidence="7">
        <text>L-threonyl-[protein] + ATP = O-phospho-L-threonyl-[protein] + ADP + H(+)</text>
        <dbReference type="Rhea" id="RHEA:46608"/>
        <dbReference type="Rhea" id="RHEA-COMP:11060"/>
        <dbReference type="Rhea" id="RHEA-COMP:11605"/>
        <dbReference type="ChEBI" id="CHEBI:15378"/>
        <dbReference type="ChEBI" id="CHEBI:30013"/>
        <dbReference type="ChEBI" id="CHEBI:30616"/>
        <dbReference type="ChEBI" id="CHEBI:61977"/>
        <dbReference type="ChEBI" id="CHEBI:456216"/>
        <dbReference type="EC" id="2.7.11.1"/>
    </reaction>
</comment>
<keyword evidence="6" id="KW-0067">ATP-binding</keyword>
<sequence length="290" mass="33555">MPREKSNYPDRYTAHKHLRRHGSGTLIVVQNRRDGEWYVEKKYDRNIEQALQEVRRLQHLRHAYIHNVVESWAENNHQWASIWFEPIDQGTLSGLIKAHAVDGLQIFERYCWKVFYQIAAAMRYCHHSDGEFSDWHPIIHRNLTPQNILLTTSTYGAPTPDVRITGFECAMWVGYPDENQVGLKQVNRDFAPPEAPEYCKASDVYQIGCVMLCMLNLMLKPEPLTRDGEKYGEELRAIVRACLKRTPENRYTSDKLATLVQGGKIHANIPIRGRLLLIEGPLDVDVPHRG</sequence>
<dbReference type="PROSITE" id="PS50011">
    <property type="entry name" value="PROTEIN_KINASE_DOM"/>
    <property type="match status" value="1"/>
</dbReference>
<dbReference type="PANTHER" id="PTHR43671:SF98">
    <property type="entry name" value="SERINE_THREONINE-PROTEIN KINASE NEK11"/>
    <property type="match status" value="1"/>
</dbReference>
<dbReference type="SMART" id="SM00220">
    <property type="entry name" value="S_TKc"/>
    <property type="match status" value="1"/>
</dbReference>
<dbReference type="GO" id="GO:0005524">
    <property type="term" value="F:ATP binding"/>
    <property type="evidence" value="ECO:0007669"/>
    <property type="project" value="UniProtKB-KW"/>
</dbReference>
<name>A0A6G1JF43_9PLEO</name>
<evidence type="ECO:0000256" key="8">
    <source>
        <dbReference type="ARBA" id="ARBA00048679"/>
    </source>
</evidence>
<keyword evidence="4" id="KW-0547">Nucleotide-binding</keyword>
<dbReference type="Proteomes" id="UP000799291">
    <property type="component" value="Unassembled WGS sequence"/>
</dbReference>
<evidence type="ECO:0000256" key="3">
    <source>
        <dbReference type="ARBA" id="ARBA00022679"/>
    </source>
</evidence>
<protein>
    <recommendedName>
        <fullName evidence="1">non-specific serine/threonine protein kinase</fullName>
        <ecNumber evidence="1">2.7.11.1</ecNumber>
    </recommendedName>
</protein>
<dbReference type="OrthoDB" id="310217at2759"/>
<dbReference type="EMBL" id="MU005573">
    <property type="protein sequence ID" value="KAF2688795.1"/>
    <property type="molecule type" value="Genomic_DNA"/>
</dbReference>
<keyword evidence="2" id="KW-0723">Serine/threonine-protein kinase</keyword>
<dbReference type="GO" id="GO:0004674">
    <property type="term" value="F:protein serine/threonine kinase activity"/>
    <property type="evidence" value="ECO:0007669"/>
    <property type="project" value="UniProtKB-KW"/>
</dbReference>
<dbReference type="CDD" id="cd00180">
    <property type="entry name" value="PKc"/>
    <property type="match status" value="1"/>
</dbReference>
<dbReference type="Pfam" id="PF00069">
    <property type="entry name" value="Pkinase"/>
    <property type="match status" value="1"/>
</dbReference>
<keyword evidence="3" id="KW-0808">Transferase</keyword>
<evidence type="ECO:0000313" key="11">
    <source>
        <dbReference type="Proteomes" id="UP000799291"/>
    </source>
</evidence>